<keyword evidence="1" id="KW-0732">Signal</keyword>
<dbReference type="Proteomes" id="UP001153954">
    <property type="component" value="Unassembled WGS sequence"/>
</dbReference>
<feature type="signal peptide" evidence="1">
    <location>
        <begin position="1"/>
        <end position="22"/>
    </location>
</feature>
<accession>A0AAU9V6E9</accession>
<evidence type="ECO:0000256" key="1">
    <source>
        <dbReference type="SAM" id="SignalP"/>
    </source>
</evidence>
<reference evidence="2" key="1">
    <citation type="submission" date="2022-03" db="EMBL/GenBank/DDBJ databases">
        <authorList>
            <person name="Tunstrom K."/>
        </authorList>
    </citation>
    <scope>NUCLEOTIDE SEQUENCE</scope>
</reference>
<keyword evidence="3" id="KW-1185">Reference proteome</keyword>
<evidence type="ECO:0000313" key="2">
    <source>
        <dbReference type="EMBL" id="CAH2106887.1"/>
    </source>
</evidence>
<organism evidence="2 3">
    <name type="scientific">Euphydryas editha</name>
    <name type="common">Edith's checkerspot</name>
    <dbReference type="NCBI Taxonomy" id="104508"/>
    <lineage>
        <taxon>Eukaryota</taxon>
        <taxon>Metazoa</taxon>
        <taxon>Ecdysozoa</taxon>
        <taxon>Arthropoda</taxon>
        <taxon>Hexapoda</taxon>
        <taxon>Insecta</taxon>
        <taxon>Pterygota</taxon>
        <taxon>Neoptera</taxon>
        <taxon>Endopterygota</taxon>
        <taxon>Lepidoptera</taxon>
        <taxon>Glossata</taxon>
        <taxon>Ditrysia</taxon>
        <taxon>Papilionoidea</taxon>
        <taxon>Nymphalidae</taxon>
        <taxon>Nymphalinae</taxon>
        <taxon>Euphydryas</taxon>
    </lineage>
</organism>
<dbReference type="EMBL" id="CAKOGL010000030">
    <property type="protein sequence ID" value="CAH2106887.1"/>
    <property type="molecule type" value="Genomic_DNA"/>
</dbReference>
<dbReference type="Pfam" id="PF15868">
    <property type="entry name" value="MBF2"/>
    <property type="match status" value="1"/>
</dbReference>
<gene>
    <name evidence="2" type="ORF">EEDITHA_LOCUS20966</name>
</gene>
<feature type="chain" id="PRO_5043953398" description="Salivary secreted peptide" evidence="1">
    <location>
        <begin position="23"/>
        <end position="110"/>
    </location>
</feature>
<dbReference type="AlphaFoldDB" id="A0AAU9V6E9"/>
<sequence length="110" mass="12391">MASMLKLVFVLFIVLYIDCCNSDNNLVVGDSSDIVVFEENVKLSSLPFWVRKKNVYYSGNEVIRGISAIDQLNTKSEAKVTEGGVGFTFTNIKLKSERGSKLNYRIKIFL</sequence>
<evidence type="ECO:0008006" key="4">
    <source>
        <dbReference type="Google" id="ProtNLM"/>
    </source>
</evidence>
<protein>
    <recommendedName>
        <fullName evidence="4">Salivary secreted peptide</fullName>
    </recommendedName>
</protein>
<comment type="caution">
    <text evidence="2">The sequence shown here is derived from an EMBL/GenBank/DDBJ whole genome shotgun (WGS) entry which is preliminary data.</text>
</comment>
<dbReference type="InterPro" id="IPR031734">
    <property type="entry name" value="MBF2"/>
</dbReference>
<proteinExistence type="predicted"/>
<name>A0AAU9V6E9_EUPED</name>
<evidence type="ECO:0000313" key="3">
    <source>
        <dbReference type="Proteomes" id="UP001153954"/>
    </source>
</evidence>